<dbReference type="InterPro" id="IPR046532">
    <property type="entry name" value="DUF6597"/>
</dbReference>
<evidence type="ECO:0000256" key="1">
    <source>
        <dbReference type="ARBA" id="ARBA00023015"/>
    </source>
</evidence>
<dbReference type="SMART" id="SM00342">
    <property type="entry name" value="HTH_ARAC"/>
    <property type="match status" value="1"/>
</dbReference>
<name>A0ABU7XV78_9FLAO</name>
<sequence length="248" mass="28552">MNYKEYSPTVLLEQYIDTYWVSGSSDYATESRILPDGYVDLIFDIDKDSYTFWDNSIRVSGMMTTYRNVVSKENSETFGIRFKTGQFNAISNIPLSEIKNKTINASDIIPKCDNFIYEELISKKNHRDKLQFIEEFLMKLINCSNSNKNSLVLSVCSSISSNFQSIDLVKIAQNHFISLRQLERRFKATVGVTMKEYHSIVRFSKTVESISNNPTKSLLNTAFDNGYFDHSHLTKEINRMAGINPSEF</sequence>
<protein>
    <submittedName>
        <fullName evidence="5">Helix-turn-helix domain-containing protein</fullName>
    </submittedName>
</protein>
<reference evidence="5 6" key="1">
    <citation type="submission" date="2022-09" db="EMBL/GenBank/DDBJ databases">
        <title>Genome sequencing of Flavivirga sp. MEBiC05379.</title>
        <authorList>
            <person name="Oh H.-M."/>
            <person name="Kwon K.K."/>
            <person name="Park M.J."/>
            <person name="Yang S.-H."/>
        </authorList>
    </citation>
    <scope>NUCLEOTIDE SEQUENCE [LARGE SCALE GENOMIC DNA]</scope>
    <source>
        <strain evidence="5 6">MEBiC05379</strain>
    </source>
</reference>
<dbReference type="PANTHER" id="PTHR46796:SF13">
    <property type="entry name" value="HTH-TYPE TRANSCRIPTIONAL ACTIVATOR RHAS"/>
    <property type="match status" value="1"/>
</dbReference>
<dbReference type="PROSITE" id="PS01124">
    <property type="entry name" value="HTH_ARAC_FAMILY_2"/>
    <property type="match status" value="1"/>
</dbReference>
<feature type="domain" description="HTH araC/xylS-type" evidence="4">
    <location>
        <begin position="149"/>
        <end position="248"/>
    </location>
</feature>
<dbReference type="Proteomes" id="UP001337305">
    <property type="component" value="Unassembled WGS sequence"/>
</dbReference>
<dbReference type="Pfam" id="PF12833">
    <property type="entry name" value="HTH_18"/>
    <property type="match status" value="1"/>
</dbReference>
<dbReference type="EMBL" id="JAODOP010000004">
    <property type="protein sequence ID" value="MEF3834281.1"/>
    <property type="molecule type" value="Genomic_DNA"/>
</dbReference>
<dbReference type="Gene3D" id="1.10.10.60">
    <property type="entry name" value="Homeodomain-like"/>
    <property type="match status" value="1"/>
</dbReference>
<evidence type="ECO:0000313" key="5">
    <source>
        <dbReference type="EMBL" id="MEF3834281.1"/>
    </source>
</evidence>
<dbReference type="RefSeq" id="WP_303306612.1">
    <property type="nucleotide sequence ID" value="NZ_JAODOP010000004.1"/>
</dbReference>
<keyword evidence="1" id="KW-0805">Transcription regulation</keyword>
<keyword evidence="2" id="KW-0238">DNA-binding</keyword>
<evidence type="ECO:0000256" key="2">
    <source>
        <dbReference type="ARBA" id="ARBA00023125"/>
    </source>
</evidence>
<dbReference type="PANTHER" id="PTHR46796">
    <property type="entry name" value="HTH-TYPE TRANSCRIPTIONAL ACTIVATOR RHAS-RELATED"/>
    <property type="match status" value="1"/>
</dbReference>
<gene>
    <name evidence="5" type="ORF">N1F79_14175</name>
</gene>
<evidence type="ECO:0000313" key="6">
    <source>
        <dbReference type="Proteomes" id="UP001337305"/>
    </source>
</evidence>
<dbReference type="InterPro" id="IPR018060">
    <property type="entry name" value="HTH_AraC"/>
</dbReference>
<dbReference type="InterPro" id="IPR050204">
    <property type="entry name" value="AraC_XylS_family_regulators"/>
</dbReference>
<accession>A0ABU7XV78</accession>
<keyword evidence="6" id="KW-1185">Reference proteome</keyword>
<organism evidence="5 6">
    <name type="scientific">Flavivirga spongiicola</name>
    <dbReference type="NCBI Taxonomy" id="421621"/>
    <lineage>
        <taxon>Bacteria</taxon>
        <taxon>Pseudomonadati</taxon>
        <taxon>Bacteroidota</taxon>
        <taxon>Flavobacteriia</taxon>
        <taxon>Flavobacteriales</taxon>
        <taxon>Flavobacteriaceae</taxon>
        <taxon>Flavivirga</taxon>
    </lineage>
</organism>
<dbReference type="Pfam" id="PF20240">
    <property type="entry name" value="DUF6597"/>
    <property type="match status" value="1"/>
</dbReference>
<evidence type="ECO:0000256" key="3">
    <source>
        <dbReference type="ARBA" id="ARBA00023163"/>
    </source>
</evidence>
<proteinExistence type="predicted"/>
<evidence type="ECO:0000259" key="4">
    <source>
        <dbReference type="PROSITE" id="PS01124"/>
    </source>
</evidence>
<comment type="caution">
    <text evidence="5">The sequence shown here is derived from an EMBL/GenBank/DDBJ whole genome shotgun (WGS) entry which is preliminary data.</text>
</comment>
<keyword evidence="3" id="KW-0804">Transcription</keyword>